<dbReference type="Gene3D" id="3.90.79.10">
    <property type="entry name" value="Nucleoside Triphosphate Pyrophosphohydrolase"/>
    <property type="match status" value="1"/>
</dbReference>
<evidence type="ECO:0000256" key="6">
    <source>
        <dbReference type="ARBA" id="ARBA00022842"/>
    </source>
</evidence>
<keyword evidence="4 10" id="KW-0963">Cytoplasm</keyword>
<evidence type="ECO:0000256" key="7">
    <source>
        <dbReference type="ARBA" id="ARBA00023211"/>
    </source>
</evidence>
<dbReference type="GO" id="GO:0050992">
    <property type="term" value="P:dimethylallyl diphosphate biosynthetic process"/>
    <property type="evidence" value="ECO:0007669"/>
    <property type="project" value="UniProtKB-UniRule"/>
</dbReference>
<dbReference type="FunFam" id="3.90.79.10:FF:000009">
    <property type="entry name" value="Isopentenyl-diphosphate Delta-isomerase"/>
    <property type="match status" value="1"/>
</dbReference>
<comment type="similarity">
    <text evidence="2 10">Belongs to the IPP isomerase type 1 family.</text>
</comment>
<feature type="active site" evidence="10">
    <location>
        <position position="116"/>
    </location>
</feature>
<evidence type="ECO:0000256" key="5">
    <source>
        <dbReference type="ARBA" id="ARBA00022723"/>
    </source>
</evidence>
<evidence type="ECO:0000256" key="4">
    <source>
        <dbReference type="ARBA" id="ARBA00022490"/>
    </source>
</evidence>
<comment type="caution">
    <text evidence="12">The sequence shown here is derived from an EMBL/GenBank/DDBJ whole genome shotgun (WGS) entry which is preliminary data.</text>
</comment>
<dbReference type="InterPro" id="IPR011876">
    <property type="entry name" value="IsopentenylPP_isomerase_typ1"/>
</dbReference>
<dbReference type="GO" id="GO:0004452">
    <property type="term" value="F:isopentenyl-diphosphate delta-isomerase activity"/>
    <property type="evidence" value="ECO:0007669"/>
    <property type="project" value="UniProtKB-UniRule"/>
</dbReference>
<comment type="subcellular location">
    <subcellularLocation>
        <location evidence="10">Cytoplasm</location>
    </subcellularLocation>
</comment>
<organism evidence="12 13">
    <name type="scientific">Klebsiella pneumoniae</name>
    <dbReference type="NCBI Taxonomy" id="573"/>
    <lineage>
        <taxon>Bacteria</taxon>
        <taxon>Pseudomonadati</taxon>
        <taxon>Pseudomonadota</taxon>
        <taxon>Gammaproteobacteria</taxon>
        <taxon>Enterobacterales</taxon>
        <taxon>Enterobacteriaceae</taxon>
        <taxon>Klebsiella/Raoultella group</taxon>
        <taxon>Klebsiella</taxon>
        <taxon>Klebsiella pneumoniae complex</taxon>
    </lineage>
</organism>
<comment type="pathway">
    <text evidence="1 10">Isoprenoid biosynthesis; dimethylallyl diphosphate biosynthesis; dimethylallyl diphosphate from isopentenyl diphosphate: step 1/1.</text>
</comment>
<comment type="caution">
    <text evidence="10">Lacks conserved residue(s) required for the propagation of feature annotation.</text>
</comment>
<dbReference type="EMBL" id="JACXTJ010000004">
    <property type="protein sequence ID" value="MBD3721645.1"/>
    <property type="molecule type" value="Genomic_DNA"/>
</dbReference>
<dbReference type="Pfam" id="PF00293">
    <property type="entry name" value="NUDIX"/>
    <property type="match status" value="1"/>
</dbReference>
<reference evidence="12" key="1">
    <citation type="submission" date="2020-07" db="EMBL/GenBank/DDBJ databases">
        <title>Clinical and genomic characterization of carbapenemase-producing Enterobacterales causing secondary infections during the COVID-19 crisis at a New York City hospital.</title>
        <authorList>
            <person name="Gomez-Simmonds A."/>
            <person name="Annavajhala M.K."/>
            <person name="Uhlemann A.-C."/>
        </authorList>
    </citation>
    <scope>NUCLEOTIDE SEQUENCE</scope>
    <source>
        <strain evidence="12">NK1607</strain>
    </source>
</reference>
<keyword evidence="8 10" id="KW-0414">Isoprene biosynthesis</keyword>
<comment type="catalytic activity">
    <reaction evidence="10">
        <text>isopentenyl diphosphate = dimethylallyl diphosphate</text>
        <dbReference type="Rhea" id="RHEA:23284"/>
        <dbReference type="ChEBI" id="CHEBI:57623"/>
        <dbReference type="ChEBI" id="CHEBI:128769"/>
        <dbReference type="EC" id="5.3.3.2"/>
    </reaction>
</comment>
<evidence type="ECO:0000256" key="2">
    <source>
        <dbReference type="ARBA" id="ARBA00007579"/>
    </source>
</evidence>
<evidence type="ECO:0000256" key="8">
    <source>
        <dbReference type="ARBA" id="ARBA00023229"/>
    </source>
</evidence>
<comment type="subunit">
    <text evidence="10">Homodimer.</text>
</comment>
<feature type="binding site" evidence="10">
    <location>
        <position position="87"/>
    </location>
    <ligand>
        <name>Mg(2+)</name>
        <dbReference type="ChEBI" id="CHEBI:18420"/>
    </ligand>
</feature>
<feature type="domain" description="Nudix hydrolase" evidence="11">
    <location>
        <begin position="30"/>
        <end position="164"/>
    </location>
</feature>
<keyword evidence="6 10" id="KW-0460">Magnesium</keyword>
<dbReference type="GO" id="GO:0008299">
    <property type="term" value="P:isoprenoid biosynthetic process"/>
    <property type="evidence" value="ECO:0007669"/>
    <property type="project" value="UniProtKB-UniRule"/>
</dbReference>
<comment type="cofactor">
    <cofactor evidence="10">
        <name>Mg(2+)</name>
        <dbReference type="ChEBI" id="CHEBI:18420"/>
    </cofactor>
    <text evidence="10">Binds 1 Mg(2+) ion per subunit. The magnesium ion binds only when substrate is bound.</text>
</comment>
<keyword evidence="5 10" id="KW-0479">Metal-binding</keyword>
<sequence>MAGEHVILLDEQDQPAGMLEKYAAHTFDTPLHLAFSCWLFNQQGQLLVTRRSLGKKASARGMDQLGLRTPQQGETFEQAVTRRCRFELGVEISDIAPVHPAFRYRAVAPNGIVENEVCPVYAARVVSEVQPNDDEVMDYQWVDPATMLSALAATPWAFSPWMVLEAENRDARRGADRLCCASARVS</sequence>
<dbReference type="NCBIfam" id="NF002995">
    <property type="entry name" value="PRK03759.1"/>
    <property type="match status" value="1"/>
</dbReference>
<dbReference type="PANTHER" id="PTHR10885">
    <property type="entry name" value="ISOPENTENYL-DIPHOSPHATE DELTA-ISOMERASE"/>
    <property type="match status" value="1"/>
</dbReference>
<evidence type="ECO:0000256" key="9">
    <source>
        <dbReference type="ARBA" id="ARBA00023235"/>
    </source>
</evidence>
<evidence type="ECO:0000256" key="1">
    <source>
        <dbReference type="ARBA" id="ARBA00004826"/>
    </source>
</evidence>
<keyword evidence="9 10" id="KW-0413">Isomerase</keyword>
<dbReference type="GO" id="GO:0046872">
    <property type="term" value="F:metal ion binding"/>
    <property type="evidence" value="ECO:0007669"/>
    <property type="project" value="UniProtKB-KW"/>
</dbReference>
<dbReference type="Proteomes" id="UP000609027">
    <property type="component" value="Unassembled WGS sequence"/>
</dbReference>
<dbReference type="InterPro" id="IPR056375">
    <property type="entry name" value="Idi_bact"/>
</dbReference>
<dbReference type="AlphaFoldDB" id="A0A927HVK7"/>
<name>A0A927HVK7_KLEPN</name>
<evidence type="ECO:0000313" key="12">
    <source>
        <dbReference type="EMBL" id="MBD3721645.1"/>
    </source>
</evidence>
<dbReference type="InterPro" id="IPR015797">
    <property type="entry name" value="NUDIX_hydrolase-like_dom_sf"/>
</dbReference>
<evidence type="ECO:0000256" key="3">
    <source>
        <dbReference type="ARBA" id="ARBA00012057"/>
    </source>
</evidence>
<dbReference type="EC" id="5.3.3.2" evidence="3 10"/>
<dbReference type="NCBIfam" id="TIGR02150">
    <property type="entry name" value="IPP_isom_1"/>
    <property type="match status" value="1"/>
</dbReference>
<gene>
    <name evidence="10 12" type="primary">idi</name>
    <name evidence="12" type="ORF">IE992_26990</name>
</gene>
<dbReference type="SUPFAM" id="SSF55811">
    <property type="entry name" value="Nudix"/>
    <property type="match status" value="1"/>
</dbReference>
<dbReference type="HAMAP" id="MF_00202">
    <property type="entry name" value="Idi"/>
    <property type="match status" value="1"/>
</dbReference>
<dbReference type="GO" id="GO:0005737">
    <property type="term" value="C:cytoplasm"/>
    <property type="evidence" value="ECO:0007669"/>
    <property type="project" value="UniProtKB-SubCell"/>
</dbReference>
<protein>
    <recommendedName>
        <fullName evidence="3 10">Isopentenyl-diphosphate Delta-isomerase</fullName>
        <shortName evidence="10">IPP isomerase</shortName>
        <ecNumber evidence="3 10">5.3.3.2</ecNumber>
    </recommendedName>
    <alternativeName>
        <fullName evidence="10">IPP:DMAPP isomerase</fullName>
    </alternativeName>
    <alternativeName>
        <fullName evidence="10">Isopentenyl pyrophosphate isomerase</fullName>
    </alternativeName>
</protein>
<dbReference type="PROSITE" id="PS51462">
    <property type="entry name" value="NUDIX"/>
    <property type="match status" value="1"/>
</dbReference>
<dbReference type="PIRSF" id="PIRSF018427">
    <property type="entry name" value="Isopntndiph_ism"/>
    <property type="match status" value="1"/>
</dbReference>
<dbReference type="InterPro" id="IPR000086">
    <property type="entry name" value="NUDIX_hydrolase_dom"/>
</dbReference>
<keyword evidence="7" id="KW-0464">Manganese</keyword>
<accession>A0A927HVK7</accession>
<proteinExistence type="inferred from homology"/>
<evidence type="ECO:0000256" key="10">
    <source>
        <dbReference type="HAMAP-Rule" id="MF_00202"/>
    </source>
</evidence>
<dbReference type="PANTHER" id="PTHR10885:SF0">
    <property type="entry name" value="ISOPENTENYL-DIPHOSPHATE DELTA-ISOMERASE"/>
    <property type="match status" value="1"/>
</dbReference>
<evidence type="ECO:0000259" key="11">
    <source>
        <dbReference type="PROSITE" id="PS51462"/>
    </source>
</evidence>
<dbReference type="CDD" id="cd02885">
    <property type="entry name" value="NUDIX_IPP_Isomerase"/>
    <property type="match status" value="1"/>
</dbReference>
<evidence type="ECO:0000313" key="13">
    <source>
        <dbReference type="Proteomes" id="UP000609027"/>
    </source>
</evidence>
<comment type="function">
    <text evidence="10">Catalyzes the 1,3-allylic rearrangement of the homoallylic substrate isopentenyl (IPP) to its highly electrophilic allylic isomer, dimethylallyl diphosphate (DMAPP).</text>
</comment>